<dbReference type="EC" id="6.1.1.21" evidence="4"/>
<evidence type="ECO:0000313" key="7">
    <source>
        <dbReference type="EMBL" id="ARW69835.1"/>
    </source>
</evidence>
<protein>
    <recommendedName>
        <fullName evidence="4">Histidine--tRNA ligase, chloroplastic</fullName>
        <ecNumber evidence="4">6.1.1.21</ecNumber>
    </recommendedName>
    <alternativeName>
        <fullName evidence="4">Histidyl-tRNA synthetase</fullName>
        <shortName evidence="4">HisRS</shortName>
    </alternativeName>
</protein>
<feature type="binding site" evidence="5">
    <location>
        <position position="256"/>
    </location>
    <ligand>
        <name>L-histidine</name>
        <dbReference type="ChEBI" id="CHEBI:57595"/>
    </ligand>
</feature>
<dbReference type="SUPFAM" id="SSF55681">
    <property type="entry name" value="Class II aaRS and biotin synthetases"/>
    <property type="match status" value="1"/>
</dbReference>
<dbReference type="PANTHER" id="PTHR43707:SF1">
    <property type="entry name" value="HISTIDINE--TRNA LIGASE, MITOCHONDRIAL-RELATED"/>
    <property type="match status" value="1"/>
</dbReference>
<dbReference type="RefSeq" id="YP_009400016.1">
    <property type="nucleotide sequence ID" value="NC_035299.1"/>
</dbReference>
<keyword evidence="4" id="KW-0648">Protein biosynthesis</keyword>
<dbReference type="EMBL" id="MF101467">
    <property type="protein sequence ID" value="ARW69835.1"/>
    <property type="molecule type" value="Genomic_DNA"/>
</dbReference>
<dbReference type="CDD" id="cd00773">
    <property type="entry name" value="HisRS-like_core"/>
    <property type="match status" value="1"/>
</dbReference>
<dbReference type="PROSITE" id="PS50862">
    <property type="entry name" value="AA_TRNA_LIGASE_II"/>
    <property type="match status" value="1"/>
</dbReference>
<dbReference type="Pfam" id="PF13393">
    <property type="entry name" value="tRNA-synt_His"/>
    <property type="match status" value="1"/>
</dbReference>
<reference evidence="7" key="1">
    <citation type="journal article" date="2017" name="J. Phycol.">
        <title>Analysis of chloroplast genomes and a supermatrix inform reclassification of the Rhodomelaceae (Rhodophyta).</title>
        <authorList>
            <person name="Diaz-Tapia P."/>
            <person name="Maggs C.A."/>
            <person name="West J.A."/>
            <person name="Verbruggen H."/>
        </authorList>
    </citation>
    <scope>NUCLEOTIDE SEQUENCE</scope>
    <source>
        <strain evidence="7">PD1825</strain>
    </source>
</reference>
<feature type="binding site" evidence="5">
    <location>
        <begin position="79"/>
        <end position="81"/>
    </location>
    <ligand>
        <name>L-histidine</name>
        <dbReference type="ChEBI" id="CHEBI:57595"/>
    </ligand>
</feature>
<dbReference type="Gene3D" id="3.40.50.800">
    <property type="entry name" value="Anticodon-binding domain"/>
    <property type="match status" value="1"/>
</dbReference>
<dbReference type="GeneID" id="33362571"/>
<evidence type="ECO:0000256" key="2">
    <source>
        <dbReference type="ARBA" id="ARBA00022741"/>
    </source>
</evidence>
<dbReference type="Pfam" id="PF03129">
    <property type="entry name" value="HGTP_anticodon"/>
    <property type="match status" value="1"/>
</dbReference>
<evidence type="ECO:0000256" key="4">
    <source>
        <dbReference type="HAMAP-Rule" id="MF_00127"/>
    </source>
</evidence>
<dbReference type="GO" id="GO:0004821">
    <property type="term" value="F:histidine-tRNA ligase activity"/>
    <property type="evidence" value="ECO:0007669"/>
    <property type="project" value="UniProtKB-UniRule"/>
</dbReference>
<proteinExistence type="inferred from homology"/>
<feature type="binding site" evidence="5">
    <location>
        <position position="128"/>
    </location>
    <ligand>
        <name>L-histidine</name>
        <dbReference type="ChEBI" id="CHEBI:57595"/>
    </ligand>
</feature>
<comment type="similarity">
    <text evidence="1 4">Belongs to the class-II aminoacyl-tRNA synthetase family.</text>
</comment>
<dbReference type="NCBIfam" id="TIGR00442">
    <property type="entry name" value="hisS"/>
    <property type="match status" value="1"/>
</dbReference>
<comment type="catalytic activity">
    <reaction evidence="3 4">
        <text>tRNA(His) + L-histidine + ATP = L-histidyl-tRNA(His) + AMP + diphosphate + H(+)</text>
        <dbReference type="Rhea" id="RHEA:17313"/>
        <dbReference type="Rhea" id="RHEA-COMP:9665"/>
        <dbReference type="Rhea" id="RHEA-COMP:9689"/>
        <dbReference type="ChEBI" id="CHEBI:15378"/>
        <dbReference type="ChEBI" id="CHEBI:30616"/>
        <dbReference type="ChEBI" id="CHEBI:33019"/>
        <dbReference type="ChEBI" id="CHEBI:57595"/>
        <dbReference type="ChEBI" id="CHEBI:78442"/>
        <dbReference type="ChEBI" id="CHEBI:78527"/>
        <dbReference type="ChEBI" id="CHEBI:456215"/>
        <dbReference type="EC" id="6.1.1.21"/>
    </reaction>
</comment>
<keyword evidence="2 4" id="KW-0547">Nucleotide-binding</keyword>
<feature type="domain" description="Aminoacyl-transfer RNA synthetases class-II family profile" evidence="6">
    <location>
        <begin position="1"/>
        <end position="321"/>
    </location>
</feature>
<dbReference type="GO" id="GO:0005524">
    <property type="term" value="F:ATP binding"/>
    <property type="evidence" value="ECO:0007669"/>
    <property type="project" value="UniProtKB-UniRule"/>
</dbReference>
<keyword evidence="4 7" id="KW-0436">Ligase</keyword>
<dbReference type="InterPro" id="IPR004154">
    <property type="entry name" value="Anticodon-bd"/>
</dbReference>
<accession>A0A1Z1MVL7</accession>
<dbReference type="Gene3D" id="3.30.930.10">
    <property type="entry name" value="Bira Bifunctional Protein, Domain 2"/>
    <property type="match status" value="1"/>
</dbReference>
<organism evidence="7">
    <name type="scientific">Tolypiocladia glomerulata</name>
    <dbReference type="NCBI Taxonomy" id="860646"/>
    <lineage>
        <taxon>Eukaryota</taxon>
        <taxon>Rhodophyta</taxon>
        <taxon>Florideophyceae</taxon>
        <taxon>Rhodymeniophycidae</taxon>
        <taxon>Ceramiales</taxon>
        <taxon>Rhodomelaceae</taxon>
        <taxon>Polysiphonioideae</taxon>
        <taxon>Tolypiocladia</taxon>
    </lineage>
</organism>
<dbReference type="InterPro" id="IPR045864">
    <property type="entry name" value="aa-tRNA-synth_II/BPL/LPL"/>
</dbReference>
<dbReference type="InterPro" id="IPR036621">
    <property type="entry name" value="Anticodon-bd_dom_sf"/>
</dbReference>
<keyword evidence="4" id="KW-0067">ATP-binding</keyword>
<dbReference type="InterPro" id="IPR041715">
    <property type="entry name" value="HisRS-like_core"/>
</dbReference>
<dbReference type="GO" id="GO:0006427">
    <property type="term" value="P:histidyl-tRNA aminoacylation"/>
    <property type="evidence" value="ECO:0007669"/>
    <property type="project" value="UniProtKB-UniRule"/>
</dbReference>
<keyword evidence="7" id="KW-0934">Plastid</keyword>
<dbReference type="InterPro" id="IPR015807">
    <property type="entry name" value="His-tRNA-ligase"/>
</dbReference>
<dbReference type="PIRSF" id="PIRSF001549">
    <property type="entry name" value="His-tRNA_synth"/>
    <property type="match status" value="1"/>
</dbReference>
<sequence length="419" mass="49474">MQPLRGTKDILPNDIHIWQRIYNISYNLLKNYGYEEIRTPLLERTELFERCIGNFTDIVNKEMYTFTDQNNRSITLRPEGTSSIARSIISNKIYSNNKMHRVWYMGPMFRYERPQKGRQRQFHQLGLECIGSSASIADIEVIKIANQILQTLNCINNCQLEINSIGNIQERTIYTEKLVQYLEKYEQELDEDSKQRINKNPLRILDSKNIKTQEILNSGPILRNYLDTKSLRHFDEVCDGLQYLNIDYKINDFLVRGLDYYNYTAFEIKTKENNQQNTICGGGRYDSLIKQIGGPQIPAVGWAIGIERLLILLKETQYLIENNKQIYIAIDNIENQNVIWNVIDVLEKYKLNFELDITSNKVSKKIKKAHQIGSKICLILYQNNMKENYIKIKWLKTEIEQKIRIENIREYLKYIKKIL</sequence>
<feature type="binding site" evidence="5">
    <location>
        <begin position="260"/>
        <end position="261"/>
    </location>
    <ligand>
        <name>L-histidine</name>
        <dbReference type="ChEBI" id="CHEBI:57595"/>
    </ligand>
</feature>
<feature type="binding site" evidence="5">
    <location>
        <position position="110"/>
    </location>
    <ligand>
        <name>L-histidine</name>
        <dbReference type="ChEBI" id="CHEBI:57595"/>
    </ligand>
</feature>
<dbReference type="PANTHER" id="PTHR43707">
    <property type="entry name" value="HISTIDYL-TRNA SYNTHETASE"/>
    <property type="match status" value="1"/>
</dbReference>
<gene>
    <name evidence="7" type="primary">syh</name>
    <name evidence="4" type="synonym">hisS</name>
</gene>
<dbReference type="InterPro" id="IPR004516">
    <property type="entry name" value="HisRS/HisZ"/>
</dbReference>
<evidence type="ECO:0000256" key="3">
    <source>
        <dbReference type="ARBA" id="ARBA00047639"/>
    </source>
</evidence>
<dbReference type="InterPro" id="IPR006195">
    <property type="entry name" value="aa-tRNA-synth_II"/>
</dbReference>
<keyword evidence="4" id="KW-0030">Aminoacyl-tRNA synthetase</keyword>
<dbReference type="HAMAP" id="MF_00127">
    <property type="entry name" value="His_tRNA_synth"/>
    <property type="match status" value="1"/>
</dbReference>
<comment type="subcellular location">
    <subcellularLocation>
        <location evidence="4">Plastid</location>
        <location evidence="4">Chloroplast</location>
    </subcellularLocation>
</comment>
<evidence type="ECO:0000256" key="1">
    <source>
        <dbReference type="ARBA" id="ARBA00008226"/>
    </source>
</evidence>
<name>A0A1Z1MVL7_9FLOR</name>
<keyword evidence="7" id="KW-0150">Chloroplast</keyword>
<geneLocation type="chloroplast" evidence="7"/>
<dbReference type="AlphaFoldDB" id="A0A1Z1MVL7"/>
<feature type="binding site" evidence="5">
    <location>
        <position position="124"/>
    </location>
    <ligand>
        <name>L-histidine</name>
        <dbReference type="ChEBI" id="CHEBI:57595"/>
    </ligand>
</feature>
<evidence type="ECO:0000259" key="6">
    <source>
        <dbReference type="PROSITE" id="PS50862"/>
    </source>
</evidence>
<dbReference type="GO" id="GO:0009507">
    <property type="term" value="C:chloroplast"/>
    <property type="evidence" value="ECO:0007669"/>
    <property type="project" value="UniProtKB-SubCell"/>
</dbReference>
<evidence type="ECO:0000256" key="5">
    <source>
        <dbReference type="PIRSR" id="PIRSR001549-1"/>
    </source>
</evidence>
<dbReference type="SUPFAM" id="SSF52954">
    <property type="entry name" value="Class II aaRS ABD-related"/>
    <property type="match status" value="1"/>
</dbReference>